<organism evidence="2 3">
    <name type="scientific">Cohnella phaseoli</name>
    <dbReference type="NCBI Taxonomy" id="456490"/>
    <lineage>
        <taxon>Bacteria</taxon>
        <taxon>Bacillati</taxon>
        <taxon>Bacillota</taxon>
        <taxon>Bacilli</taxon>
        <taxon>Bacillales</taxon>
        <taxon>Paenibacillaceae</taxon>
        <taxon>Cohnella</taxon>
    </lineage>
</organism>
<reference evidence="2 3" key="1">
    <citation type="submission" date="2018-07" db="EMBL/GenBank/DDBJ databases">
        <title>Genomic Encyclopedia of Type Strains, Phase III (KMG-III): the genomes of soil and plant-associated and newly described type strains.</title>
        <authorList>
            <person name="Whitman W."/>
        </authorList>
    </citation>
    <scope>NUCLEOTIDE SEQUENCE [LARGE SCALE GENOMIC DNA]</scope>
    <source>
        <strain evidence="2 3">CECT 7287</strain>
    </source>
</reference>
<dbReference type="CDD" id="cd00229">
    <property type="entry name" value="SGNH_hydrolase"/>
    <property type="match status" value="1"/>
</dbReference>
<protein>
    <submittedName>
        <fullName evidence="2">Lysophospholipase L1-like esterase</fullName>
    </submittedName>
</protein>
<dbReference type="Gene3D" id="2.60.120.260">
    <property type="entry name" value="Galactose-binding domain-like"/>
    <property type="match status" value="1"/>
</dbReference>
<dbReference type="AlphaFoldDB" id="A0A3D9IYG5"/>
<name>A0A3D9IYG5_9BACL</name>
<dbReference type="InterPro" id="IPR013830">
    <property type="entry name" value="SGNH_hydro"/>
</dbReference>
<dbReference type="PANTHER" id="PTHR34407:SF1">
    <property type="entry name" value="SGNH HYDROLASE-TYPE ESTERASE DOMAIN-CONTAINING PROTEIN"/>
    <property type="match status" value="1"/>
</dbReference>
<dbReference type="InterPro" id="IPR036514">
    <property type="entry name" value="SGNH_hydro_sf"/>
</dbReference>
<evidence type="ECO:0000313" key="2">
    <source>
        <dbReference type="EMBL" id="RED66539.1"/>
    </source>
</evidence>
<evidence type="ECO:0000313" key="3">
    <source>
        <dbReference type="Proteomes" id="UP000256977"/>
    </source>
</evidence>
<dbReference type="Proteomes" id="UP000256977">
    <property type="component" value="Unassembled WGS sequence"/>
</dbReference>
<accession>A0A3D9IYG5</accession>
<gene>
    <name evidence="2" type="ORF">DFP98_118163</name>
</gene>
<dbReference type="EMBL" id="QRDZ01000018">
    <property type="protein sequence ID" value="RED66539.1"/>
    <property type="molecule type" value="Genomic_DNA"/>
</dbReference>
<keyword evidence="3" id="KW-1185">Reference proteome</keyword>
<dbReference type="SUPFAM" id="SSF52266">
    <property type="entry name" value="SGNH hydrolase"/>
    <property type="match status" value="1"/>
</dbReference>
<dbReference type="RefSeq" id="WP_181917853.1">
    <property type="nucleotide sequence ID" value="NZ_QRDZ01000018.1"/>
</dbReference>
<sequence>MQTVIRHRKPLSIFKEKLQSGNVTLGFLGGSITDAAPGHNWPEAVVAWLVDAYADVRFKVENAGIGATGSDLAVFRAKRDILDRGCDLVFVEYAVNDYFEPNSKRARSREGLIRRLLSEGIEVVLVYTYLQEMYEDMAAGRVPDSIAEFERIAEHYGIGSVWMGLHAFDEVRRGFMKWEEWLPDGLHPTLRGSLSYAQSVIRYLEKELSIEVSKSSGSSPLPAPLEPLAWETVERLSFDEVQGSGPWTIRRSSNSCWIDQLLTTSAVGAKLEFAFTGRGLAMAFDFGKTSSEFRYRVDGGEWQLSGRDRPNWCPDRGWYRLFLIADELPDGPHRCEVEVVHGNREGCTGTRFDLAFIGEIR</sequence>
<proteinExistence type="predicted"/>
<dbReference type="Gene3D" id="3.40.50.1110">
    <property type="entry name" value="SGNH hydrolase"/>
    <property type="match status" value="1"/>
</dbReference>
<comment type="caution">
    <text evidence="2">The sequence shown here is derived from an EMBL/GenBank/DDBJ whole genome shotgun (WGS) entry which is preliminary data.</text>
</comment>
<dbReference type="PANTHER" id="PTHR34407">
    <property type="entry name" value="EXPRESSED PROTEIN"/>
    <property type="match status" value="1"/>
</dbReference>
<dbReference type="Pfam" id="PF13472">
    <property type="entry name" value="Lipase_GDSL_2"/>
    <property type="match status" value="1"/>
</dbReference>
<feature type="domain" description="SGNH hydrolase-type esterase" evidence="1">
    <location>
        <begin position="27"/>
        <end position="192"/>
    </location>
</feature>
<evidence type="ECO:0000259" key="1">
    <source>
        <dbReference type="Pfam" id="PF13472"/>
    </source>
</evidence>